<name>A0AAP9UD02_CLOBU</name>
<keyword evidence="1" id="KW-0812">Transmembrane</keyword>
<keyword evidence="1" id="KW-0472">Membrane</keyword>
<evidence type="ECO:0000256" key="1">
    <source>
        <dbReference type="SAM" id="Phobius"/>
    </source>
</evidence>
<sequence length="89" mass="10680">MKKNTNDVYGYIGNKLKNLWWPMAKYIIIFILLHNFFLNLNIYSDQIKGEMIFNSTYYTLYDILNYSFNTLFTMSYPVEMAGLCGLYYH</sequence>
<evidence type="ECO:0000313" key="2">
    <source>
        <dbReference type="EMBL" id="QMW89728.1"/>
    </source>
</evidence>
<accession>A0AAP9UD02</accession>
<dbReference type="AlphaFoldDB" id="A0AAP9UD02"/>
<reference evidence="2 3" key="1">
    <citation type="submission" date="2019-05" db="EMBL/GenBank/DDBJ databases">
        <authorList>
            <person name="Schori C."/>
            <person name="Ahrens C."/>
        </authorList>
    </citation>
    <scope>NUCLEOTIDE SEQUENCE [LARGE SCALE GENOMIC DNA]</scope>
    <source>
        <strain evidence="2 3">DSM 10702</strain>
    </source>
</reference>
<gene>
    <name evidence="2" type="ORF">FF104_01865</name>
</gene>
<dbReference type="Proteomes" id="UP000515243">
    <property type="component" value="Chromosome 1"/>
</dbReference>
<keyword evidence="1" id="KW-1133">Transmembrane helix</keyword>
<dbReference type="EMBL" id="CP040626">
    <property type="protein sequence ID" value="QMW89728.1"/>
    <property type="molecule type" value="Genomic_DNA"/>
</dbReference>
<dbReference type="GeneID" id="92942863"/>
<evidence type="ECO:0000313" key="3">
    <source>
        <dbReference type="Proteomes" id="UP000515243"/>
    </source>
</evidence>
<protein>
    <submittedName>
        <fullName evidence="2">Uncharacterized protein</fullName>
    </submittedName>
</protein>
<organism evidence="2 3">
    <name type="scientific">Clostridium butyricum</name>
    <dbReference type="NCBI Taxonomy" id="1492"/>
    <lineage>
        <taxon>Bacteria</taxon>
        <taxon>Bacillati</taxon>
        <taxon>Bacillota</taxon>
        <taxon>Clostridia</taxon>
        <taxon>Eubacteriales</taxon>
        <taxon>Clostridiaceae</taxon>
        <taxon>Clostridium</taxon>
    </lineage>
</organism>
<feature type="transmembrane region" description="Helical" evidence="1">
    <location>
        <begin position="20"/>
        <end position="38"/>
    </location>
</feature>
<dbReference type="RefSeq" id="WP_035762022.1">
    <property type="nucleotide sequence ID" value="NZ_AP019716.1"/>
</dbReference>
<proteinExistence type="predicted"/>